<dbReference type="Pfam" id="PF04397">
    <property type="entry name" value="LytTR"/>
    <property type="match status" value="1"/>
</dbReference>
<dbReference type="PANTHER" id="PTHR37299">
    <property type="entry name" value="TRANSCRIPTIONAL REGULATOR-RELATED"/>
    <property type="match status" value="1"/>
</dbReference>
<keyword evidence="1" id="KW-0597">Phosphoprotein</keyword>
<dbReference type="PROSITE" id="PS50110">
    <property type="entry name" value="RESPONSE_REGULATORY"/>
    <property type="match status" value="1"/>
</dbReference>
<dbReference type="Pfam" id="PF00072">
    <property type="entry name" value="Response_reg"/>
    <property type="match status" value="1"/>
</dbReference>
<evidence type="ECO:0000313" key="4">
    <source>
        <dbReference type="EMBL" id="UXP32723.1"/>
    </source>
</evidence>
<dbReference type="InterPro" id="IPR011006">
    <property type="entry name" value="CheY-like_superfamily"/>
</dbReference>
<feature type="domain" description="Response regulatory" evidence="2">
    <location>
        <begin position="2"/>
        <end position="116"/>
    </location>
</feature>
<dbReference type="Proteomes" id="UP001065174">
    <property type="component" value="Chromosome"/>
</dbReference>
<dbReference type="PANTHER" id="PTHR37299:SF1">
    <property type="entry name" value="STAGE 0 SPORULATION PROTEIN A HOMOLOG"/>
    <property type="match status" value="1"/>
</dbReference>
<evidence type="ECO:0000256" key="1">
    <source>
        <dbReference type="PROSITE-ProRule" id="PRU00169"/>
    </source>
</evidence>
<dbReference type="InterPro" id="IPR007492">
    <property type="entry name" value="LytTR_DNA-bd_dom"/>
</dbReference>
<dbReference type="Gene3D" id="2.40.50.1020">
    <property type="entry name" value="LytTr DNA-binding domain"/>
    <property type="match status" value="1"/>
</dbReference>
<protein>
    <submittedName>
        <fullName evidence="4">LytTR family DNA-binding domain-containing protein</fullName>
    </submittedName>
</protein>
<evidence type="ECO:0000259" key="2">
    <source>
        <dbReference type="PROSITE" id="PS50110"/>
    </source>
</evidence>
<dbReference type="EMBL" id="CP106679">
    <property type="protein sequence ID" value="UXP32723.1"/>
    <property type="molecule type" value="Genomic_DNA"/>
</dbReference>
<evidence type="ECO:0000259" key="3">
    <source>
        <dbReference type="PROSITE" id="PS50930"/>
    </source>
</evidence>
<dbReference type="RefSeq" id="WP_262310158.1">
    <property type="nucleotide sequence ID" value="NZ_CP106679.1"/>
</dbReference>
<gene>
    <name evidence="4" type="ORF">N6H18_01940</name>
</gene>
<accession>A0ABY6CTD5</accession>
<dbReference type="SUPFAM" id="SSF52172">
    <property type="entry name" value="CheY-like"/>
    <property type="match status" value="1"/>
</dbReference>
<evidence type="ECO:0000313" key="5">
    <source>
        <dbReference type="Proteomes" id="UP001065174"/>
    </source>
</evidence>
<dbReference type="Gene3D" id="3.40.50.2300">
    <property type="match status" value="1"/>
</dbReference>
<dbReference type="InterPro" id="IPR046947">
    <property type="entry name" value="LytR-like"/>
</dbReference>
<feature type="modified residue" description="4-aspartylphosphate" evidence="1">
    <location>
        <position position="53"/>
    </location>
</feature>
<dbReference type="SMART" id="SM00448">
    <property type="entry name" value="REC"/>
    <property type="match status" value="1"/>
</dbReference>
<dbReference type="PROSITE" id="PS50930">
    <property type="entry name" value="HTH_LYTTR"/>
    <property type="match status" value="1"/>
</dbReference>
<feature type="domain" description="HTH LytTR-type" evidence="3">
    <location>
        <begin position="145"/>
        <end position="248"/>
    </location>
</feature>
<proteinExistence type="predicted"/>
<dbReference type="SMART" id="SM00850">
    <property type="entry name" value="LytTR"/>
    <property type="match status" value="1"/>
</dbReference>
<organism evidence="4 5">
    <name type="scientific">Reichenbachiella agarivorans</name>
    <dbReference type="NCBI Taxonomy" id="2979464"/>
    <lineage>
        <taxon>Bacteria</taxon>
        <taxon>Pseudomonadati</taxon>
        <taxon>Bacteroidota</taxon>
        <taxon>Cytophagia</taxon>
        <taxon>Cytophagales</taxon>
        <taxon>Reichenbachiellaceae</taxon>
        <taxon>Reichenbachiella</taxon>
    </lineage>
</organism>
<reference evidence="4" key="1">
    <citation type="submission" date="2022-09" db="EMBL/GenBank/DDBJ databases">
        <title>Comparative genomics and taxonomic characterization of three novel marine species of genus Reichenbachiella exhibiting antioxidant and polysaccharide degradation activities.</title>
        <authorList>
            <person name="Muhammad N."/>
            <person name="Lee Y.-J."/>
            <person name="Ko J."/>
            <person name="Kim S.-G."/>
        </authorList>
    </citation>
    <scope>NUCLEOTIDE SEQUENCE</scope>
    <source>
        <strain evidence="4">BKB1-1</strain>
    </source>
</reference>
<name>A0ABY6CTD5_9BACT</name>
<keyword evidence="4" id="KW-0238">DNA-binding</keyword>
<dbReference type="InterPro" id="IPR001789">
    <property type="entry name" value="Sig_transdc_resp-reg_receiver"/>
</dbReference>
<dbReference type="GO" id="GO:0003677">
    <property type="term" value="F:DNA binding"/>
    <property type="evidence" value="ECO:0007669"/>
    <property type="project" value="UniProtKB-KW"/>
</dbReference>
<keyword evidence="5" id="KW-1185">Reference proteome</keyword>
<sequence length="249" mass="28785">MKVFLLDDEPAALATLRSFLLRAIPLAEIREANSIQGALDVLDEYRPDLALLDINLGSGTSFDLLGMLDEDRLSFKIIFISGHDEYAVKAFKYNALDYILKPINPFEFKIAIEKVTRDLIQLPDVQQIRQLTQSVQDNDHLFKKIVLKDQNTIQIVEVNDIVYCMSDNNYTEFHLKDGQVLVISQTLKEYELLLRERGFFRVHRSYLINMNQLRKFDKREGGSIEMSDGSHIPLARAKKETFLEVLQQF</sequence>